<organism evidence="1 3">
    <name type="scientific">Hypholoma sublateritium (strain FD-334 SS-4)</name>
    <dbReference type="NCBI Taxonomy" id="945553"/>
    <lineage>
        <taxon>Eukaryota</taxon>
        <taxon>Fungi</taxon>
        <taxon>Dikarya</taxon>
        <taxon>Basidiomycota</taxon>
        <taxon>Agaricomycotina</taxon>
        <taxon>Agaricomycetes</taxon>
        <taxon>Agaricomycetidae</taxon>
        <taxon>Agaricales</taxon>
        <taxon>Agaricineae</taxon>
        <taxon>Strophariaceae</taxon>
        <taxon>Hypholoma</taxon>
    </lineage>
</organism>
<name>A0A0D2N2A3_HYPSF</name>
<protein>
    <submittedName>
        <fullName evidence="1">Uncharacterized protein</fullName>
    </submittedName>
</protein>
<dbReference type="OrthoDB" id="5599163at2759"/>
<dbReference type="Proteomes" id="UP000054270">
    <property type="component" value="Unassembled WGS sequence"/>
</dbReference>
<dbReference type="STRING" id="945553.A0A0D2N2A3"/>
<dbReference type="EMBL" id="KN817568">
    <property type="protein sequence ID" value="KJA20297.1"/>
    <property type="molecule type" value="Genomic_DNA"/>
</dbReference>
<evidence type="ECO:0000313" key="2">
    <source>
        <dbReference type="EMBL" id="KJA20297.1"/>
    </source>
</evidence>
<sequence>LPALNPNPPAFSPTGRYTEERMKIFDAAHRPGFLWPAERKLMHHFVMLHQDAFAWNDTERGHFREDFFPPVEIPVIPHKPWIVKNRPIPPGIYHELCKLLQKKLDAGVLEKSCVTPFTDQIAEQFSALACAGLL</sequence>
<evidence type="ECO:0000313" key="3">
    <source>
        <dbReference type="Proteomes" id="UP000054270"/>
    </source>
</evidence>
<proteinExistence type="predicted"/>
<keyword evidence="3" id="KW-1185">Reference proteome</keyword>
<feature type="non-terminal residue" evidence="1">
    <location>
        <position position="1"/>
    </location>
</feature>
<accession>A0A0D2N2A3</accession>
<feature type="non-terminal residue" evidence="1">
    <location>
        <position position="134"/>
    </location>
</feature>
<reference evidence="3" key="1">
    <citation type="submission" date="2014-04" db="EMBL/GenBank/DDBJ databases">
        <title>Evolutionary Origins and Diversification of the Mycorrhizal Mutualists.</title>
        <authorList>
            <consortium name="DOE Joint Genome Institute"/>
            <consortium name="Mycorrhizal Genomics Consortium"/>
            <person name="Kohler A."/>
            <person name="Kuo A."/>
            <person name="Nagy L.G."/>
            <person name="Floudas D."/>
            <person name="Copeland A."/>
            <person name="Barry K.W."/>
            <person name="Cichocki N."/>
            <person name="Veneault-Fourrey C."/>
            <person name="LaButti K."/>
            <person name="Lindquist E.A."/>
            <person name="Lipzen A."/>
            <person name="Lundell T."/>
            <person name="Morin E."/>
            <person name="Murat C."/>
            <person name="Riley R."/>
            <person name="Ohm R."/>
            <person name="Sun H."/>
            <person name="Tunlid A."/>
            <person name="Henrissat B."/>
            <person name="Grigoriev I.V."/>
            <person name="Hibbett D.S."/>
            <person name="Martin F."/>
        </authorList>
    </citation>
    <scope>NUCLEOTIDE SEQUENCE [LARGE SCALE GENOMIC DNA]</scope>
    <source>
        <strain evidence="3">FD-334 SS-4</strain>
    </source>
</reference>
<dbReference type="AlphaFoldDB" id="A0A0D2N2A3"/>
<reference evidence="1" key="2">
    <citation type="submission" date="2014-04" db="EMBL/GenBank/DDBJ databases">
        <title>Evolutionary Origins and Diversification of the Mycorrhizal Mutualists.</title>
        <authorList>
            <consortium name="DOE Joint Genome Institute"/>
            <person name="Kohler A."/>
            <person name="Kuo A."/>
            <person name="Nagy L.G."/>
            <person name="Floudas D."/>
            <person name="Copeland A."/>
            <person name="Barry K.W."/>
            <person name="Cichocki N."/>
            <person name="Veneault-Fourrey C."/>
            <person name="LaButti K."/>
            <person name="Lindquist E.A."/>
            <person name="Lipzen A."/>
            <person name="Lundell T."/>
            <person name="Morin E."/>
            <person name="Murat C."/>
            <person name="Riley R."/>
            <person name="Ohm R."/>
            <person name="Sun H."/>
            <person name="Tunlid A."/>
            <person name="Henrissat B."/>
            <person name="Grigoriev I.V."/>
            <person name="Hibbett D.S."/>
            <person name="Martin F."/>
            <person name="Consortium M.G."/>
        </authorList>
    </citation>
    <scope>NUCLEOTIDE SEQUENCE [LARGE SCALE GENOMIC DNA]</scope>
    <source>
        <strain evidence="1">FD-334 SS-4</strain>
    </source>
</reference>
<gene>
    <name evidence="2" type="ORF">HYPSUDRAFT_103332</name>
    <name evidence="1" type="ORF">HYPSUDRAFT_104806</name>
</gene>
<dbReference type="EMBL" id="KN817749">
    <property type="protein sequence ID" value="KJA13369.1"/>
    <property type="molecule type" value="Genomic_DNA"/>
</dbReference>
<evidence type="ECO:0000313" key="1">
    <source>
        <dbReference type="EMBL" id="KJA13369.1"/>
    </source>
</evidence>